<dbReference type="GO" id="GO:0008710">
    <property type="term" value="F:8-amino-7-oxononanoate synthase activity"/>
    <property type="evidence" value="ECO:0007669"/>
    <property type="project" value="UniProtKB-EC"/>
</dbReference>
<sequence length="372" mass="41019">MENIQQQLIDLLESRRKEGLFRQLSVLDNRTDFCSNDYLGLAGDPVLAASIARDFESLPSEWRKNGATGSRLISGHSSLIEQFEKECAAFHGSESALLFSSGYDANIGLISSLPQEGDVIFCDKLLHASLIDGLRLSKAERRIFKHNNLDDLVHLLDQYPAETRKWIVVESVYSMDGDVAPLRALIELKNKYQAELIVDEAHSGGVYGLAGQGLVYDLGLCEDVFARVITFGKAWGNAGAVVLGSSALKEYLVNFARPFIYSTAPTPAHVSALLSTLHYLPTQNEARQKLQENIAFFRANCHSDAWGDSQTAIQTFFVTGNEAVRAKAASASEFAIKPIVFPTVAKGKERIRITLNAKHTLEQLKSLIKTLE</sequence>
<dbReference type="PANTHER" id="PTHR13693:SF77">
    <property type="entry name" value="8-AMINO-7-OXONONANOATE SYNTHASE"/>
    <property type="match status" value="1"/>
</dbReference>
<evidence type="ECO:0000259" key="5">
    <source>
        <dbReference type="Pfam" id="PF00155"/>
    </source>
</evidence>
<reference evidence="6 7" key="1">
    <citation type="submission" date="2024-03" db="EMBL/GenBank/DDBJ databases">
        <title>Aquirufa genome sequencing.</title>
        <authorList>
            <person name="Pitt A."/>
            <person name="Hahn M.W."/>
        </authorList>
    </citation>
    <scope>NUCLEOTIDE SEQUENCE [LARGE SCALE GENOMIC DNA]</scope>
    <source>
        <strain evidence="6 7">HETE-83D</strain>
    </source>
</reference>
<dbReference type="EMBL" id="JBBKXX010000001">
    <property type="protein sequence ID" value="MFD3407167.1"/>
    <property type="molecule type" value="Genomic_DNA"/>
</dbReference>
<evidence type="ECO:0000256" key="4">
    <source>
        <dbReference type="ARBA" id="ARBA00022898"/>
    </source>
</evidence>
<protein>
    <submittedName>
        <fullName evidence="6">8-amino-7-oxononanoate synthase</fullName>
        <ecNumber evidence="6">2.3.1.47</ecNumber>
    </submittedName>
</protein>
<evidence type="ECO:0000256" key="3">
    <source>
        <dbReference type="ARBA" id="ARBA00022679"/>
    </source>
</evidence>
<keyword evidence="4" id="KW-0663">Pyridoxal phosphate</keyword>
<dbReference type="InterPro" id="IPR004839">
    <property type="entry name" value="Aminotransferase_I/II_large"/>
</dbReference>
<keyword evidence="7" id="KW-1185">Reference proteome</keyword>
<proteinExistence type="inferred from homology"/>
<dbReference type="Gene3D" id="3.90.1150.10">
    <property type="entry name" value="Aspartate Aminotransferase, domain 1"/>
    <property type="match status" value="1"/>
</dbReference>
<keyword evidence="3 6" id="KW-0808">Transferase</keyword>
<dbReference type="SUPFAM" id="SSF53383">
    <property type="entry name" value="PLP-dependent transferases"/>
    <property type="match status" value="1"/>
</dbReference>
<dbReference type="EC" id="2.3.1.47" evidence="6"/>
<organism evidence="6 7">
    <name type="scientific">Aquirufa esocilacus</name>
    <dbReference type="NCBI Taxonomy" id="3096513"/>
    <lineage>
        <taxon>Bacteria</taxon>
        <taxon>Pseudomonadati</taxon>
        <taxon>Bacteroidota</taxon>
        <taxon>Cytophagia</taxon>
        <taxon>Cytophagales</taxon>
        <taxon>Flectobacillaceae</taxon>
        <taxon>Aquirufa</taxon>
    </lineage>
</organism>
<dbReference type="Pfam" id="PF00155">
    <property type="entry name" value="Aminotran_1_2"/>
    <property type="match status" value="1"/>
</dbReference>
<feature type="domain" description="Aminotransferase class I/classII large" evidence="5">
    <location>
        <begin position="31"/>
        <end position="370"/>
    </location>
</feature>
<dbReference type="InterPro" id="IPR015424">
    <property type="entry name" value="PyrdxlP-dep_Trfase"/>
</dbReference>
<keyword evidence="6" id="KW-0012">Acyltransferase</keyword>
<comment type="caution">
    <text evidence="6">The sequence shown here is derived from an EMBL/GenBank/DDBJ whole genome shotgun (WGS) entry which is preliminary data.</text>
</comment>
<evidence type="ECO:0000256" key="1">
    <source>
        <dbReference type="ARBA" id="ARBA00001933"/>
    </source>
</evidence>
<dbReference type="RefSeq" id="WP_377979632.1">
    <property type="nucleotide sequence ID" value="NZ_JBBKXX010000001.1"/>
</dbReference>
<comment type="cofactor">
    <cofactor evidence="1">
        <name>pyridoxal 5'-phosphate</name>
        <dbReference type="ChEBI" id="CHEBI:597326"/>
    </cofactor>
</comment>
<name>A0ABW6DEN9_9BACT</name>
<evidence type="ECO:0000256" key="2">
    <source>
        <dbReference type="ARBA" id="ARBA00010008"/>
    </source>
</evidence>
<dbReference type="InterPro" id="IPR050087">
    <property type="entry name" value="AON_synthase_class-II"/>
</dbReference>
<gene>
    <name evidence="6" type="ORF">SKC37_00735</name>
</gene>
<evidence type="ECO:0000313" key="7">
    <source>
        <dbReference type="Proteomes" id="UP001598019"/>
    </source>
</evidence>
<dbReference type="InterPro" id="IPR015421">
    <property type="entry name" value="PyrdxlP-dep_Trfase_major"/>
</dbReference>
<dbReference type="Gene3D" id="3.40.640.10">
    <property type="entry name" value="Type I PLP-dependent aspartate aminotransferase-like (Major domain)"/>
    <property type="match status" value="1"/>
</dbReference>
<dbReference type="PANTHER" id="PTHR13693">
    <property type="entry name" value="CLASS II AMINOTRANSFERASE/8-AMINO-7-OXONONANOATE SYNTHASE"/>
    <property type="match status" value="1"/>
</dbReference>
<comment type="similarity">
    <text evidence="2">Belongs to the class-II pyridoxal-phosphate-dependent aminotransferase family. BioF subfamily.</text>
</comment>
<dbReference type="Proteomes" id="UP001598019">
    <property type="component" value="Unassembled WGS sequence"/>
</dbReference>
<dbReference type="InterPro" id="IPR015422">
    <property type="entry name" value="PyrdxlP-dep_Trfase_small"/>
</dbReference>
<accession>A0ABW6DEN9</accession>
<evidence type="ECO:0000313" key="6">
    <source>
        <dbReference type="EMBL" id="MFD3407167.1"/>
    </source>
</evidence>